<gene>
    <name evidence="2" type="ORF">TVY486_0704320</name>
</gene>
<accession>G0TYQ0</accession>
<name>G0TYQ0_TRYVY</name>
<reference evidence="2" key="1">
    <citation type="journal article" date="2012" name="Proc. Natl. Acad. Sci. U.S.A.">
        <title>Antigenic diversity is generated by distinct evolutionary mechanisms in African trypanosome species.</title>
        <authorList>
            <person name="Jackson A.P."/>
            <person name="Berry A."/>
            <person name="Aslett M."/>
            <person name="Allison H.C."/>
            <person name="Burton P."/>
            <person name="Vavrova-Anderson J."/>
            <person name="Brown R."/>
            <person name="Browne H."/>
            <person name="Corton N."/>
            <person name="Hauser H."/>
            <person name="Gamble J."/>
            <person name="Gilderthorp R."/>
            <person name="Marcello L."/>
            <person name="McQuillan J."/>
            <person name="Otto T.D."/>
            <person name="Quail M.A."/>
            <person name="Sanders M.J."/>
            <person name="van Tonder A."/>
            <person name="Ginger M.L."/>
            <person name="Field M.C."/>
            <person name="Barry J.D."/>
            <person name="Hertz-Fowler C."/>
            <person name="Berriman M."/>
        </authorList>
    </citation>
    <scope>NUCLEOTIDE SEQUENCE</scope>
    <source>
        <strain evidence="2">Y486</strain>
    </source>
</reference>
<protein>
    <submittedName>
        <fullName evidence="2">Uncharacterized protein</fullName>
    </submittedName>
</protein>
<feature type="region of interest" description="Disordered" evidence="1">
    <location>
        <begin position="153"/>
        <end position="172"/>
    </location>
</feature>
<dbReference type="VEuPathDB" id="TriTrypDB:TvY486_0704320"/>
<proteinExistence type="predicted"/>
<dbReference type="EMBL" id="HE573023">
    <property type="protein sequence ID" value="CCC49099.1"/>
    <property type="molecule type" value="Genomic_DNA"/>
</dbReference>
<organism evidence="2">
    <name type="scientific">Trypanosoma vivax (strain Y486)</name>
    <dbReference type="NCBI Taxonomy" id="1055687"/>
    <lineage>
        <taxon>Eukaryota</taxon>
        <taxon>Discoba</taxon>
        <taxon>Euglenozoa</taxon>
        <taxon>Kinetoplastea</taxon>
        <taxon>Metakinetoplastina</taxon>
        <taxon>Trypanosomatida</taxon>
        <taxon>Trypanosomatidae</taxon>
        <taxon>Trypanosoma</taxon>
        <taxon>Duttonella</taxon>
    </lineage>
</organism>
<evidence type="ECO:0000313" key="2">
    <source>
        <dbReference type="EMBL" id="CCC49099.1"/>
    </source>
</evidence>
<feature type="region of interest" description="Disordered" evidence="1">
    <location>
        <begin position="74"/>
        <end position="98"/>
    </location>
</feature>
<evidence type="ECO:0000256" key="1">
    <source>
        <dbReference type="SAM" id="MobiDB-lite"/>
    </source>
</evidence>
<dbReference type="AlphaFoldDB" id="G0TYQ0"/>
<feature type="compositionally biased region" description="Basic residues" evidence="1">
    <location>
        <begin position="162"/>
        <end position="172"/>
    </location>
</feature>
<sequence>METRGVSAWKAFEKRGARKQLTPVPGKARCFHGGRMGHYGSMCFVKMAHGPYWKLKNARQPWKQQTHGPIRCWIPPPKKVDNTVSKPVGLRSPRPGERQSAIVEEAARTFGEQAAAMGSALPVPKPLKAPASDIVIIKAPNRDPHTSRLWLRKQAASQRECGRHRRGGRECP</sequence>